<reference evidence="4 5" key="1">
    <citation type="journal article" date="2022" name="Syst. Appl. Microbiol.">
        <title>Rhodopirellula aestuarii sp. nov., a novel member of the genus Rhodopirellula isolated from brackish sediments collected in the Tagus River estuary, Portugal.</title>
        <authorList>
            <person name="Vitorino I.R."/>
            <person name="Klimek D."/>
            <person name="Calusinska M."/>
            <person name="Lobo-da-Cunha A."/>
            <person name="Vasconcelos V."/>
            <person name="Lage O.M."/>
        </authorList>
    </citation>
    <scope>NUCLEOTIDE SEQUENCE [LARGE SCALE GENOMIC DNA]</scope>
    <source>
        <strain evidence="4 5">ICT_H3.1</strain>
    </source>
</reference>
<feature type="transmembrane region" description="Helical" evidence="2">
    <location>
        <begin position="1354"/>
        <end position="1377"/>
    </location>
</feature>
<feature type="region of interest" description="Disordered" evidence="1">
    <location>
        <begin position="1388"/>
        <end position="1481"/>
    </location>
</feature>
<keyword evidence="2" id="KW-0472">Membrane</keyword>
<keyword evidence="2" id="KW-0812">Transmembrane</keyword>
<organism evidence="4 5">
    <name type="scientific">Aporhodopirellula aestuarii</name>
    <dbReference type="NCBI Taxonomy" id="2950107"/>
    <lineage>
        <taxon>Bacteria</taxon>
        <taxon>Pseudomonadati</taxon>
        <taxon>Planctomycetota</taxon>
        <taxon>Planctomycetia</taxon>
        <taxon>Pirellulales</taxon>
        <taxon>Pirellulaceae</taxon>
        <taxon>Aporhodopirellula</taxon>
    </lineage>
</organism>
<evidence type="ECO:0000256" key="3">
    <source>
        <dbReference type="SAM" id="SignalP"/>
    </source>
</evidence>
<protein>
    <recommendedName>
        <fullName evidence="6">Transmembrane protein</fullName>
    </recommendedName>
</protein>
<accession>A0ABT0U5S9</accession>
<evidence type="ECO:0000256" key="1">
    <source>
        <dbReference type="SAM" id="MobiDB-lite"/>
    </source>
</evidence>
<feature type="transmembrane region" description="Helical" evidence="2">
    <location>
        <begin position="1332"/>
        <end position="1348"/>
    </location>
</feature>
<dbReference type="EMBL" id="JAMQBK010000043">
    <property type="protein sequence ID" value="MCM2372275.1"/>
    <property type="molecule type" value="Genomic_DNA"/>
</dbReference>
<feature type="region of interest" description="Disordered" evidence="1">
    <location>
        <begin position="1105"/>
        <end position="1125"/>
    </location>
</feature>
<proteinExistence type="predicted"/>
<keyword evidence="5" id="KW-1185">Reference proteome</keyword>
<gene>
    <name evidence="4" type="ORF">NB063_16840</name>
</gene>
<feature type="compositionally biased region" description="Polar residues" evidence="1">
    <location>
        <begin position="794"/>
        <end position="803"/>
    </location>
</feature>
<feature type="transmembrane region" description="Helical" evidence="2">
    <location>
        <begin position="1306"/>
        <end position="1325"/>
    </location>
</feature>
<feature type="signal peptide" evidence="3">
    <location>
        <begin position="1"/>
        <end position="25"/>
    </location>
</feature>
<keyword evidence="2" id="KW-1133">Transmembrane helix</keyword>
<evidence type="ECO:0000313" key="4">
    <source>
        <dbReference type="EMBL" id="MCM2372275.1"/>
    </source>
</evidence>
<feature type="compositionally biased region" description="Acidic residues" evidence="1">
    <location>
        <begin position="1472"/>
        <end position="1481"/>
    </location>
</feature>
<evidence type="ECO:0000313" key="5">
    <source>
        <dbReference type="Proteomes" id="UP001202961"/>
    </source>
</evidence>
<feature type="compositionally biased region" description="Basic and acidic residues" evidence="1">
    <location>
        <begin position="1116"/>
        <end position="1125"/>
    </location>
</feature>
<feature type="chain" id="PRO_5047175045" description="Transmembrane protein" evidence="3">
    <location>
        <begin position="26"/>
        <end position="1481"/>
    </location>
</feature>
<name>A0ABT0U5S9_9BACT</name>
<evidence type="ECO:0008006" key="6">
    <source>
        <dbReference type="Google" id="ProtNLM"/>
    </source>
</evidence>
<keyword evidence="3" id="KW-0732">Signal</keyword>
<dbReference type="Proteomes" id="UP001202961">
    <property type="component" value="Unassembled WGS sequence"/>
</dbReference>
<feature type="compositionally biased region" description="Polar residues" evidence="1">
    <location>
        <begin position="1440"/>
        <end position="1452"/>
    </location>
</feature>
<feature type="region of interest" description="Disordered" evidence="1">
    <location>
        <begin position="789"/>
        <end position="835"/>
    </location>
</feature>
<comment type="caution">
    <text evidence="4">The sequence shown here is derived from an EMBL/GenBank/DDBJ whole genome shotgun (WGS) entry which is preliminary data.</text>
</comment>
<dbReference type="RefSeq" id="WP_250929910.1">
    <property type="nucleotide sequence ID" value="NZ_JAMQBK010000043.1"/>
</dbReference>
<feature type="region of interest" description="Disordered" evidence="1">
    <location>
        <begin position="441"/>
        <end position="462"/>
    </location>
</feature>
<evidence type="ECO:0000256" key="2">
    <source>
        <dbReference type="SAM" id="Phobius"/>
    </source>
</evidence>
<sequence length="1481" mass="159049">MIDRCLVLALAALVWTGASFSNLHAQGPGTLPPPGLFEESDPWPEQLQGIRPDAFFFQDESSTPVVMSRMSFEEIDRLRKLDQGMRSGDRVATLERLTIDGVVEPTRAHWDAELIVRLEPAAVSELAGRSVVFDIGFSGAHLLEAAEVRFVHENRAGDGNDEAHGARIPGAYVRLPPPSQFTVRGRAILPGDAADAPSLTSPLVGSAAETPSLPSPFPSPLRQAIGMQQDAWNEEGGGYQLVLPSESVLDESTTTRESPLVSVKLKMSARLWATPPRQTWLPIQLPAVPTRMQMQLQPEGKGSATIASLDVVGSGREVVRRIGTSNVFVVECDGGVIALRWMTSSGPSGDTGDLIEVESETKLQWESPTEPPSMDVRLMARNLRGPLSGCVIRLPAAAVLVSPPEVIAAITDGRDVTSSGAASGMVEASLWDISIARSGDVNGAEPPATQKKNAAELSGENDGAVPATKITVRWAGGADNRPPSTVRLRLQLRQFPPEATAAEPWVLTVPQVAGAIGHRGQVTIRTASDHRLRWRPRLGVDAVVSQQASEQNGELVYPFRFTQTRFELPVWLSGKQRQVRLTGEAELQVTRRAARVQIDLRAGSGGFDPKGLRLEPGAWRLLGITTDNRAAALDISTSGDLVEWQVDTPDGKWPEQYRITAELLASAATADFKSLVLPRIISTDSSTILSDVQLTVLDGRRESWLVDLAESPTLQRIPGQAESKFRILSPESPWSLSGSFASRPLQLQWSGDVSITQSSNRWLTRSVWTVTSPLDLEGRLRFTLPAVDAESGVPGSTSKNAAGSTVGGGENATKPDGNEAESADGSLLGDLDPDASGAADSLHNASMWLATVDGGPAIVRSTGDSASGEFAGNRTFEIVSPQLDSGTHRIELVFHQPIVVPPKVRDPNSLSDVPDNRGEIASLIALPSPAADQVDLKSPLRLEMPMGVADSAGLFWRVLPESDGVLANLRDAARFDWKVDPISGAADGADLAQRSNLWTFNIIPDFPIPVVLRSRVGEERLTEIPRSFLRSLVGKQFRHEHLLATVRGGRRVRLGLPVRLQTIRVEVLLDGQPVASIRDASGLRIDLPETNSFMSSGPDTVFPTMSSSVSSAETGDAARGESNDAQGRSDIHLLDVRIWTEEPNNPWWARSEPLIRLPVGSGLQYWQLVVPTDSHLFWASSQSGRAMRWERDRLRMERVPAISDVSLIRWALDLNWQLSDGGSAAFSRDTGVAGPSIAKEMDSSGISDDVSGSDKEAGERAGADMILQAAIRESLSNSTFTVPGNRYLFFAGNVFSFSALTVSRTVLWLAVGGLVLLLASAFQWFPSLHHPLVAFLLALALAGLLVVAPDGVVLTAQLVMISLTLVAVFYAVSAVAVPRTGQRVLQPRPVARDSVVGRGEGSRRGESEQGANKSPSRDSRGGQSETQDFDQRYTPGATDASPSGIPTTSLAKSPQEPPGEGSASRSGVFDVSDPDSSEAVR</sequence>